<feature type="compositionally biased region" description="Basic residues" evidence="1">
    <location>
        <begin position="77"/>
        <end position="87"/>
    </location>
</feature>
<accession>A0A498QFY2</accession>
<sequence>MHRGRQRRLENGRRRARLNGGRLGLPRGPTQPPHVRCRRRRHRHRGRTRPRPGRQPADHRIKRRRRRPQIRSQALPRRSRGVQRTRSRTGENPCRVDLRRQPRKLRNHANPKSPAGLTARTSIPADCLHHDTHPQQQSPRATMCATARMLRRCDAENPGFRTKPSCQYAQCLLSISYKGRQLGRIAGRVGAQPPSGGLASRARPQPVGLRGSRLMPIRGSRNDPF</sequence>
<evidence type="ECO:0000313" key="2">
    <source>
        <dbReference type="EMBL" id="VBA42500.1"/>
    </source>
</evidence>
<evidence type="ECO:0000256" key="1">
    <source>
        <dbReference type="SAM" id="MobiDB-lite"/>
    </source>
</evidence>
<organism evidence="2 3">
    <name type="scientific">Mycobacterium innocens</name>
    <dbReference type="NCBI Taxonomy" id="2341083"/>
    <lineage>
        <taxon>Bacteria</taxon>
        <taxon>Bacillati</taxon>
        <taxon>Actinomycetota</taxon>
        <taxon>Actinomycetes</taxon>
        <taxon>Mycobacteriales</taxon>
        <taxon>Mycobacteriaceae</taxon>
        <taxon>Mycobacterium</taxon>
    </lineage>
</organism>
<feature type="region of interest" description="Disordered" evidence="1">
    <location>
        <begin position="187"/>
        <end position="225"/>
    </location>
</feature>
<reference evidence="2 3" key="1">
    <citation type="submission" date="2018-09" db="EMBL/GenBank/DDBJ databases">
        <authorList>
            <person name="Tagini F."/>
        </authorList>
    </citation>
    <scope>NUCLEOTIDE SEQUENCE [LARGE SCALE GENOMIC DNA]</scope>
    <source>
        <strain evidence="2 3">MK13</strain>
    </source>
</reference>
<gene>
    <name evidence="2" type="ORF">LAUMK13_04062</name>
</gene>
<evidence type="ECO:0000313" key="3">
    <source>
        <dbReference type="Proteomes" id="UP000267289"/>
    </source>
</evidence>
<feature type="compositionally biased region" description="Basic residues" evidence="1">
    <location>
        <begin position="35"/>
        <end position="52"/>
    </location>
</feature>
<dbReference type="EMBL" id="UPHQ01000217">
    <property type="protein sequence ID" value="VBA42500.1"/>
    <property type="molecule type" value="Genomic_DNA"/>
</dbReference>
<keyword evidence="3" id="KW-1185">Reference proteome</keyword>
<protein>
    <submittedName>
        <fullName evidence="2">Uncharacterized protein</fullName>
    </submittedName>
</protein>
<proteinExistence type="predicted"/>
<feature type="compositionally biased region" description="Low complexity" evidence="1">
    <location>
        <begin position="18"/>
        <end position="28"/>
    </location>
</feature>
<dbReference type="Proteomes" id="UP000267289">
    <property type="component" value="Unassembled WGS sequence"/>
</dbReference>
<dbReference type="AlphaFoldDB" id="A0A498QFY2"/>
<feature type="compositionally biased region" description="Basic residues" evidence="1">
    <location>
        <begin position="60"/>
        <end position="69"/>
    </location>
</feature>
<feature type="region of interest" description="Disordered" evidence="1">
    <location>
        <begin position="1"/>
        <end position="118"/>
    </location>
</feature>
<name>A0A498QFY2_9MYCO</name>